<dbReference type="OrthoDB" id="9758182at2"/>
<dbReference type="GO" id="GO:0009055">
    <property type="term" value="F:electron transfer activity"/>
    <property type="evidence" value="ECO:0007669"/>
    <property type="project" value="TreeGrafter"/>
</dbReference>
<dbReference type="GO" id="GO:0043448">
    <property type="term" value="P:alkane catabolic process"/>
    <property type="evidence" value="ECO:0007669"/>
    <property type="project" value="TreeGrafter"/>
</dbReference>
<dbReference type="CDD" id="cd00730">
    <property type="entry name" value="rubredoxin"/>
    <property type="match status" value="1"/>
</dbReference>
<evidence type="ECO:0000313" key="9">
    <source>
        <dbReference type="EMBL" id="ACO03015.1"/>
    </source>
</evidence>
<dbReference type="PRINTS" id="PR00163">
    <property type="entry name" value="RUBREDOXIN"/>
</dbReference>
<dbReference type="SUPFAM" id="SSF57802">
    <property type="entry name" value="Rubredoxin-like"/>
    <property type="match status" value="1"/>
</dbReference>
<proteinExistence type="inferred from homology"/>
<comment type="cofactor">
    <cofactor evidence="1 7">
        <name>Fe(3+)</name>
        <dbReference type="ChEBI" id="CHEBI:29034"/>
    </cofactor>
</comment>
<dbReference type="PANTHER" id="PTHR47627:SF1">
    <property type="entry name" value="RUBREDOXIN-1-RELATED"/>
    <property type="match status" value="1"/>
</dbReference>
<keyword evidence="10" id="KW-1185">Reference proteome</keyword>
<keyword evidence="4 7" id="KW-0479">Metal-binding</keyword>
<dbReference type="Pfam" id="PF00301">
    <property type="entry name" value="Rubredoxin"/>
    <property type="match status" value="1"/>
</dbReference>
<evidence type="ECO:0000256" key="6">
    <source>
        <dbReference type="ARBA" id="ARBA00023004"/>
    </source>
</evidence>
<sequence length="63" mass="7468">MHKKDSGSKRRCRICGFVYDPQKGDPLRNIPPGIRFEDLPDSYRCPVCKYTKSHFFTIKSWME</sequence>
<gene>
    <name evidence="9" type="ordered locus">PERMA_0827</name>
</gene>
<dbReference type="PANTHER" id="PTHR47627">
    <property type="entry name" value="RUBREDOXIN"/>
    <property type="match status" value="1"/>
</dbReference>
<evidence type="ECO:0000313" key="10">
    <source>
        <dbReference type="Proteomes" id="UP000001366"/>
    </source>
</evidence>
<evidence type="ECO:0000256" key="2">
    <source>
        <dbReference type="ARBA" id="ARBA00005337"/>
    </source>
</evidence>
<reference evidence="9 10" key="1">
    <citation type="journal article" date="2009" name="J. Bacteriol.">
        <title>Complete and draft genome sequences of six members of the Aquificales.</title>
        <authorList>
            <person name="Reysenbach A.L."/>
            <person name="Hamamura N."/>
            <person name="Podar M."/>
            <person name="Griffiths E."/>
            <person name="Ferreira S."/>
            <person name="Hochstein R."/>
            <person name="Heidelberg J."/>
            <person name="Johnson J."/>
            <person name="Mead D."/>
            <person name="Pohorille A."/>
            <person name="Sarmiento M."/>
            <person name="Schweighofer K."/>
            <person name="Seshadri R."/>
            <person name="Voytek M.A."/>
        </authorList>
    </citation>
    <scope>NUCLEOTIDE SEQUENCE [LARGE SCALE GENOMIC DNA]</scope>
    <source>
        <strain evidence="10">DSM 14350 / EX-H1</strain>
    </source>
</reference>
<evidence type="ECO:0000256" key="1">
    <source>
        <dbReference type="ARBA" id="ARBA00001965"/>
    </source>
</evidence>
<evidence type="ECO:0000256" key="4">
    <source>
        <dbReference type="ARBA" id="ARBA00022723"/>
    </source>
</evidence>
<dbReference type="GO" id="GO:0005506">
    <property type="term" value="F:iron ion binding"/>
    <property type="evidence" value="ECO:0007669"/>
    <property type="project" value="UniProtKB-UniRule"/>
</dbReference>
<dbReference type="eggNOG" id="COG1773">
    <property type="taxonomic scope" value="Bacteria"/>
</dbReference>
<dbReference type="STRING" id="123214.PERMA_0827"/>
<dbReference type="HOGENOM" id="CLU_128747_3_1_0"/>
<dbReference type="InterPro" id="IPR024935">
    <property type="entry name" value="Rubredoxin_dom"/>
</dbReference>
<organism evidence="9 10">
    <name type="scientific">Persephonella marina (strain DSM 14350 / EX-H1)</name>
    <dbReference type="NCBI Taxonomy" id="123214"/>
    <lineage>
        <taxon>Bacteria</taxon>
        <taxon>Pseudomonadati</taxon>
        <taxon>Aquificota</taxon>
        <taxon>Aquificia</taxon>
        <taxon>Aquificales</taxon>
        <taxon>Hydrogenothermaceae</taxon>
        <taxon>Persephonella</taxon>
    </lineage>
</organism>
<evidence type="ECO:0000256" key="5">
    <source>
        <dbReference type="ARBA" id="ARBA00022982"/>
    </source>
</evidence>
<dbReference type="InterPro" id="IPR024934">
    <property type="entry name" value="Rubredoxin-like_dom"/>
</dbReference>
<evidence type="ECO:0000256" key="7">
    <source>
        <dbReference type="RuleBase" id="RU003820"/>
    </source>
</evidence>
<keyword evidence="5 7" id="KW-0249">Electron transport</keyword>
<feature type="domain" description="Rubredoxin-like" evidence="8">
    <location>
        <begin position="7"/>
        <end position="58"/>
    </location>
</feature>
<dbReference type="AlphaFoldDB" id="C0QPL8"/>
<dbReference type="PaxDb" id="123214-PERMA_0827"/>
<evidence type="ECO:0000256" key="3">
    <source>
        <dbReference type="ARBA" id="ARBA00022448"/>
    </source>
</evidence>
<dbReference type="KEGG" id="pmx:PERMA_0827"/>
<accession>C0QPL8</accession>
<dbReference type="FunFam" id="2.20.28.10:FF:000001">
    <property type="entry name" value="Rubredoxin"/>
    <property type="match status" value="1"/>
</dbReference>
<evidence type="ECO:0000259" key="8">
    <source>
        <dbReference type="PROSITE" id="PS50903"/>
    </source>
</evidence>
<keyword evidence="6 7" id="KW-0408">Iron</keyword>
<name>C0QPL8_PERMH</name>
<protein>
    <recommendedName>
        <fullName evidence="7">Rubredoxin</fullName>
    </recommendedName>
</protein>
<dbReference type="EMBL" id="CP001230">
    <property type="protein sequence ID" value="ACO03015.1"/>
    <property type="molecule type" value="Genomic_DNA"/>
</dbReference>
<dbReference type="Gene3D" id="2.20.28.10">
    <property type="match status" value="1"/>
</dbReference>
<dbReference type="RefSeq" id="WP_012675254.1">
    <property type="nucleotide sequence ID" value="NC_012440.1"/>
</dbReference>
<dbReference type="InterPro" id="IPR050526">
    <property type="entry name" value="Rubredoxin_ET"/>
</dbReference>
<dbReference type="PROSITE" id="PS50903">
    <property type="entry name" value="RUBREDOXIN_LIKE"/>
    <property type="match status" value="1"/>
</dbReference>
<keyword evidence="3" id="KW-0813">Transport</keyword>
<dbReference type="Proteomes" id="UP000001366">
    <property type="component" value="Chromosome"/>
</dbReference>
<comment type="similarity">
    <text evidence="2 7">Belongs to the rubredoxin family.</text>
</comment>